<protein>
    <submittedName>
        <fullName evidence="1">Uncharacterized protein</fullName>
    </submittedName>
</protein>
<name>A0A6S7K3H2_PARCT</name>
<gene>
    <name evidence="1" type="ORF">PACLA_8A022125</name>
</gene>
<proteinExistence type="predicted"/>
<comment type="caution">
    <text evidence="1">The sequence shown here is derived from an EMBL/GenBank/DDBJ whole genome shotgun (WGS) entry which is preliminary data.</text>
</comment>
<dbReference type="AlphaFoldDB" id="A0A6S7K3H2"/>
<accession>A0A6S7K3H2</accession>
<dbReference type="EMBL" id="CACRXK020023702">
    <property type="protein sequence ID" value="CAB4038008.1"/>
    <property type="molecule type" value="Genomic_DNA"/>
</dbReference>
<keyword evidence="2" id="KW-1185">Reference proteome</keyword>
<evidence type="ECO:0000313" key="2">
    <source>
        <dbReference type="Proteomes" id="UP001152795"/>
    </source>
</evidence>
<sequence>MTIAYQNTKVAVWVNDQCRGSCPIFYGGQYETTAGFEKCSCSSGIQSSNYTGFWCDWDDGDGAVMIIGGGGSGCARPDHGIGITEANAAKFGGSLPYCTPPELAPEK</sequence>
<organism evidence="1 2">
    <name type="scientific">Paramuricea clavata</name>
    <name type="common">Red gorgonian</name>
    <name type="synonym">Violescent sea-whip</name>
    <dbReference type="NCBI Taxonomy" id="317549"/>
    <lineage>
        <taxon>Eukaryota</taxon>
        <taxon>Metazoa</taxon>
        <taxon>Cnidaria</taxon>
        <taxon>Anthozoa</taxon>
        <taxon>Octocorallia</taxon>
        <taxon>Malacalcyonacea</taxon>
        <taxon>Plexauridae</taxon>
        <taxon>Paramuricea</taxon>
    </lineage>
</organism>
<dbReference type="Proteomes" id="UP001152795">
    <property type="component" value="Unassembled WGS sequence"/>
</dbReference>
<reference evidence="1" key="1">
    <citation type="submission" date="2020-04" db="EMBL/GenBank/DDBJ databases">
        <authorList>
            <person name="Alioto T."/>
            <person name="Alioto T."/>
            <person name="Gomez Garrido J."/>
        </authorList>
    </citation>
    <scope>NUCLEOTIDE SEQUENCE</scope>
    <source>
        <strain evidence="1">A484AB</strain>
    </source>
</reference>
<evidence type="ECO:0000313" key="1">
    <source>
        <dbReference type="EMBL" id="CAB4038008.1"/>
    </source>
</evidence>